<dbReference type="EMBL" id="BK015152">
    <property type="protein sequence ID" value="DAD93071.1"/>
    <property type="molecule type" value="Genomic_DNA"/>
</dbReference>
<organism evidence="1">
    <name type="scientific">Siphoviridae sp. ctHEr2</name>
    <dbReference type="NCBI Taxonomy" id="2826229"/>
    <lineage>
        <taxon>Viruses</taxon>
        <taxon>Duplodnaviria</taxon>
        <taxon>Heunggongvirae</taxon>
        <taxon>Uroviricota</taxon>
        <taxon>Caudoviricetes</taxon>
    </lineage>
</organism>
<proteinExistence type="predicted"/>
<protein>
    <submittedName>
        <fullName evidence="1">Uncharacterized protein</fullName>
    </submittedName>
</protein>
<accession>A0A8S5NFE2</accession>
<sequence>MGVYITTFDNPYDPADEFDDWFRFDSIHGYGTNEFLARLTNFGDESSESSQDEDIEAAIDTILELDGSGFYKKLVRED</sequence>
<evidence type="ECO:0000313" key="1">
    <source>
        <dbReference type="EMBL" id="DAD93071.1"/>
    </source>
</evidence>
<name>A0A8S5NFE2_9CAUD</name>
<reference evidence="1" key="1">
    <citation type="journal article" date="2021" name="Proc. Natl. Acad. Sci. U.S.A.">
        <title>A Catalog of Tens of Thousands of Viruses from Human Metagenomes Reveals Hidden Associations with Chronic Diseases.</title>
        <authorList>
            <person name="Tisza M.J."/>
            <person name="Buck C.B."/>
        </authorList>
    </citation>
    <scope>NUCLEOTIDE SEQUENCE</scope>
    <source>
        <strain evidence="1">CtHEr2</strain>
    </source>
</reference>